<dbReference type="AlphaFoldDB" id="A0AA38GU92"/>
<gene>
    <name evidence="1" type="ORF">KI387_000108</name>
</gene>
<sequence length="109" mass="10533">LCRVEDINVDGLVKGSVIHVNRARTVTVNSAGLITASGLGCRGGKGKGQVLSDLAGGGAGHGGKGGAGYFKGNLSEGGKEYGDADLPCELGSGSGNSTSELTTAGGGII</sequence>
<evidence type="ECO:0000313" key="1">
    <source>
        <dbReference type="EMBL" id="KAH9328000.1"/>
    </source>
</evidence>
<feature type="non-terminal residue" evidence="1">
    <location>
        <position position="1"/>
    </location>
</feature>
<evidence type="ECO:0000313" key="2">
    <source>
        <dbReference type="Proteomes" id="UP000824469"/>
    </source>
</evidence>
<keyword evidence="2" id="KW-1185">Reference proteome</keyword>
<name>A0AA38GU92_TAXCH</name>
<feature type="non-terminal residue" evidence="1">
    <location>
        <position position="109"/>
    </location>
</feature>
<reference evidence="1 2" key="1">
    <citation type="journal article" date="2021" name="Nat. Plants">
        <title>The Taxus genome provides insights into paclitaxel biosynthesis.</title>
        <authorList>
            <person name="Xiong X."/>
            <person name="Gou J."/>
            <person name="Liao Q."/>
            <person name="Li Y."/>
            <person name="Zhou Q."/>
            <person name="Bi G."/>
            <person name="Li C."/>
            <person name="Du R."/>
            <person name="Wang X."/>
            <person name="Sun T."/>
            <person name="Guo L."/>
            <person name="Liang H."/>
            <person name="Lu P."/>
            <person name="Wu Y."/>
            <person name="Zhang Z."/>
            <person name="Ro D.K."/>
            <person name="Shang Y."/>
            <person name="Huang S."/>
            <person name="Yan J."/>
        </authorList>
    </citation>
    <scope>NUCLEOTIDE SEQUENCE [LARGE SCALE GENOMIC DNA]</scope>
    <source>
        <strain evidence="1">Ta-2019</strain>
    </source>
</reference>
<protein>
    <submittedName>
        <fullName evidence="1">Uncharacterized protein</fullName>
    </submittedName>
</protein>
<dbReference type="EMBL" id="JAHRHJ020000001">
    <property type="protein sequence ID" value="KAH9328000.1"/>
    <property type="molecule type" value="Genomic_DNA"/>
</dbReference>
<dbReference type="OMA" id="SYMASNL"/>
<accession>A0AA38GU92</accession>
<organism evidence="1 2">
    <name type="scientific">Taxus chinensis</name>
    <name type="common">Chinese yew</name>
    <name type="synonym">Taxus wallichiana var. chinensis</name>
    <dbReference type="NCBI Taxonomy" id="29808"/>
    <lineage>
        <taxon>Eukaryota</taxon>
        <taxon>Viridiplantae</taxon>
        <taxon>Streptophyta</taxon>
        <taxon>Embryophyta</taxon>
        <taxon>Tracheophyta</taxon>
        <taxon>Spermatophyta</taxon>
        <taxon>Pinopsida</taxon>
        <taxon>Pinidae</taxon>
        <taxon>Conifers II</taxon>
        <taxon>Cupressales</taxon>
        <taxon>Taxaceae</taxon>
        <taxon>Taxus</taxon>
    </lineage>
</organism>
<proteinExistence type="predicted"/>
<dbReference type="PANTHER" id="PTHR31513">
    <property type="entry name" value="EPHRIN TYPE-B RECEPTOR"/>
    <property type="match status" value="1"/>
</dbReference>
<dbReference type="PANTHER" id="PTHR31513:SF2">
    <property type="entry name" value="MRAZ"/>
    <property type="match status" value="1"/>
</dbReference>
<comment type="caution">
    <text evidence="1">The sequence shown here is derived from an EMBL/GenBank/DDBJ whole genome shotgun (WGS) entry which is preliminary data.</text>
</comment>
<dbReference type="Proteomes" id="UP000824469">
    <property type="component" value="Unassembled WGS sequence"/>
</dbReference>